<organism evidence="2 3">
    <name type="scientific">Tetragonisca angustula</name>
    <dbReference type="NCBI Taxonomy" id="166442"/>
    <lineage>
        <taxon>Eukaryota</taxon>
        <taxon>Metazoa</taxon>
        <taxon>Ecdysozoa</taxon>
        <taxon>Arthropoda</taxon>
        <taxon>Hexapoda</taxon>
        <taxon>Insecta</taxon>
        <taxon>Pterygota</taxon>
        <taxon>Neoptera</taxon>
        <taxon>Endopterygota</taxon>
        <taxon>Hymenoptera</taxon>
        <taxon>Apocrita</taxon>
        <taxon>Aculeata</taxon>
        <taxon>Apoidea</taxon>
        <taxon>Anthophila</taxon>
        <taxon>Apidae</taxon>
        <taxon>Tetragonisca</taxon>
    </lineage>
</organism>
<dbReference type="AlphaFoldDB" id="A0AAW0ZEW4"/>
<accession>A0AAW0ZEW4</accession>
<dbReference type="EMBL" id="JAWNGG020000223">
    <property type="protein sequence ID" value="KAK9296152.1"/>
    <property type="molecule type" value="Genomic_DNA"/>
</dbReference>
<dbReference type="Proteomes" id="UP001432146">
    <property type="component" value="Unassembled WGS sequence"/>
</dbReference>
<gene>
    <name evidence="2" type="ORF">QLX08_009755</name>
</gene>
<evidence type="ECO:0000313" key="2">
    <source>
        <dbReference type="EMBL" id="KAK9296152.1"/>
    </source>
</evidence>
<reference evidence="2 3" key="1">
    <citation type="submission" date="2024-05" db="EMBL/GenBank/DDBJ databases">
        <title>The nuclear and mitochondrial genome assemblies of Tetragonisca angustula (Apidae: Meliponini), a tiny yet remarkable pollinator in the Neotropics.</title>
        <authorList>
            <person name="Ferrari R."/>
            <person name="Ricardo P.C."/>
            <person name="Dias F.C."/>
            <person name="Araujo N.S."/>
            <person name="Soares D.O."/>
            <person name="Zhou Q.-S."/>
            <person name="Zhu C.-D."/>
            <person name="Coutinho L."/>
            <person name="Airas M.C."/>
            <person name="Batista T.M."/>
        </authorList>
    </citation>
    <scope>NUCLEOTIDE SEQUENCE [LARGE SCALE GENOMIC DNA]</scope>
    <source>
        <strain evidence="2">ASF017062</strain>
        <tissue evidence="2">Abdomen</tissue>
    </source>
</reference>
<sequence length="143" mass="15494">MESLIDDEGAKRKVRGLIANIGNYGTRGDRGHLPSLAREGLLFYPNGIQRLPPVSVGAGAPRFGSHLSLPMIASSLVEWMVDEVERLTQISMKLSLKTTFAPHPSPSSRPLVPIHDCRCSRAGEKTACSKPTTRGSRPTVFVS</sequence>
<name>A0AAW0ZEW4_9HYME</name>
<feature type="compositionally biased region" description="Polar residues" evidence="1">
    <location>
        <begin position="129"/>
        <end position="143"/>
    </location>
</feature>
<protein>
    <submittedName>
        <fullName evidence="2">Uncharacterized protein</fullName>
    </submittedName>
</protein>
<keyword evidence="3" id="KW-1185">Reference proteome</keyword>
<feature type="region of interest" description="Disordered" evidence="1">
    <location>
        <begin position="123"/>
        <end position="143"/>
    </location>
</feature>
<comment type="caution">
    <text evidence="2">The sequence shown here is derived from an EMBL/GenBank/DDBJ whole genome shotgun (WGS) entry which is preliminary data.</text>
</comment>
<evidence type="ECO:0000256" key="1">
    <source>
        <dbReference type="SAM" id="MobiDB-lite"/>
    </source>
</evidence>
<proteinExistence type="predicted"/>
<evidence type="ECO:0000313" key="3">
    <source>
        <dbReference type="Proteomes" id="UP001432146"/>
    </source>
</evidence>